<dbReference type="PANTHER" id="PTHR21257:SF38">
    <property type="entry name" value="7-DEHYDROCHOLESTEROL REDUCTASE"/>
    <property type="match status" value="1"/>
</dbReference>
<proteinExistence type="inferred from homology"/>
<evidence type="ECO:0000256" key="17">
    <source>
        <dbReference type="ARBA" id="ARBA00042688"/>
    </source>
</evidence>
<evidence type="ECO:0000256" key="13">
    <source>
        <dbReference type="ARBA" id="ARBA00023136"/>
    </source>
</evidence>
<feature type="compositionally biased region" description="Low complexity" evidence="20">
    <location>
        <begin position="8"/>
        <end position="22"/>
    </location>
</feature>
<feature type="transmembrane region" description="Helical" evidence="21">
    <location>
        <begin position="43"/>
        <end position="62"/>
    </location>
</feature>
<evidence type="ECO:0000256" key="2">
    <source>
        <dbReference type="ARBA" id="ARBA00005402"/>
    </source>
</evidence>
<dbReference type="Pfam" id="PF01222">
    <property type="entry name" value="ERG4_ERG24"/>
    <property type="match status" value="1"/>
</dbReference>
<comment type="subcellular location">
    <subcellularLocation>
        <location evidence="1">Membrane</location>
        <topology evidence="1">Multi-pass membrane protein</topology>
    </subcellularLocation>
</comment>
<feature type="transmembrane region" description="Helical" evidence="21">
    <location>
        <begin position="245"/>
        <end position="265"/>
    </location>
</feature>
<evidence type="ECO:0000256" key="21">
    <source>
        <dbReference type="SAM" id="Phobius"/>
    </source>
</evidence>
<feature type="transmembrane region" description="Helical" evidence="21">
    <location>
        <begin position="314"/>
        <end position="336"/>
    </location>
</feature>
<keyword evidence="15" id="KW-0753">Steroid metabolism</keyword>
<organism evidence="22 23">
    <name type="scientific">Dictyocaulus viviparus</name>
    <name type="common">Bovine lungworm</name>
    <dbReference type="NCBI Taxonomy" id="29172"/>
    <lineage>
        <taxon>Eukaryota</taxon>
        <taxon>Metazoa</taxon>
        <taxon>Ecdysozoa</taxon>
        <taxon>Nematoda</taxon>
        <taxon>Chromadorea</taxon>
        <taxon>Rhabditida</taxon>
        <taxon>Rhabditina</taxon>
        <taxon>Rhabditomorpha</taxon>
        <taxon>Strongyloidea</taxon>
        <taxon>Metastrongylidae</taxon>
        <taxon>Dictyocaulus</taxon>
    </lineage>
</organism>
<comment type="catalytic activity">
    <reaction evidence="19">
        <text>7-dehydrodesmosterol + NADPH + H(+) = desmosterol + NADP(+)</text>
        <dbReference type="Rhea" id="RHEA:46740"/>
        <dbReference type="ChEBI" id="CHEBI:15378"/>
        <dbReference type="ChEBI" id="CHEBI:17737"/>
        <dbReference type="ChEBI" id="CHEBI:27910"/>
        <dbReference type="ChEBI" id="CHEBI:57783"/>
        <dbReference type="ChEBI" id="CHEBI:58349"/>
    </reaction>
    <physiologicalReaction direction="left-to-right" evidence="19">
        <dbReference type="Rhea" id="RHEA:46741"/>
    </physiologicalReaction>
</comment>
<keyword evidence="9 21" id="KW-1133">Transmembrane helix</keyword>
<dbReference type="EMBL" id="KN716411">
    <property type="protein sequence ID" value="KJH45363.1"/>
    <property type="molecule type" value="Genomic_DNA"/>
</dbReference>
<evidence type="ECO:0000256" key="11">
    <source>
        <dbReference type="ARBA" id="ARBA00023011"/>
    </source>
</evidence>
<dbReference type="GO" id="GO:0016132">
    <property type="term" value="P:brassinosteroid biosynthetic process"/>
    <property type="evidence" value="ECO:0007669"/>
    <property type="project" value="TreeGrafter"/>
</dbReference>
<keyword evidence="3" id="KW-0444">Lipid biosynthesis</keyword>
<keyword evidence="8" id="KW-0752">Steroid biosynthesis</keyword>
<evidence type="ECO:0000256" key="14">
    <source>
        <dbReference type="ARBA" id="ARBA00023166"/>
    </source>
</evidence>
<comment type="similarity">
    <text evidence="2">Belongs to the ERG4/ERG24 family.</text>
</comment>
<feature type="transmembrane region" description="Helical" evidence="21">
    <location>
        <begin position="286"/>
        <end position="308"/>
    </location>
</feature>
<comment type="catalytic activity">
    <reaction evidence="18">
        <text>cholesterol + NADP(+) = 7-dehydrocholesterol + NADPH + H(+)</text>
        <dbReference type="Rhea" id="RHEA:23984"/>
        <dbReference type="ChEBI" id="CHEBI:15378"/>
        <dbReference type="ChEBI" id="CHEBI:16113"/>
        <dbReference type="ChEBI" id="CHEBI:17759"/>
        <dbReference type="ChEBI" id="CHEBI:57783"/>
        <dbReference type="ChEBI" id="CHEBI:58349"/>
        <dbReference type="EC" id="1.3.1.21"/>
    </reaction>
    <physiologicalReaction direction="right-to-left" evidence="18">
        <dbReference type="Rhea" id="RHEA:23986"/>
    </physiologicalReaction>
</comment>
<dbReference type="Proteomes" id="UP000053766">
    <property type="component" value="Unassembled WGS sequence"/>
</dbReference>
<feature type="region of interest" description="Disordered" evidence="20">
    <location>
        <begin position="1"/>
        <end position="22"/>
    </location>
</feature>
<keyword evidence="23" id="KW-1185">Reference proteome</keyword>
<evidence type="ECO:0000313" key="23">
    <source>
        <dbReference type="Proteomes" id="UP000053766"/>
    </source>
</evidence>
<feature type="transmembrane region" description="Helical" evidence="21">
    <location>
        <begin position="160"/>
        <end position="183"/>
    </location>
</feature>
<evidence type="ECO:0000256" key="9">
    <source>
        <dbReference type="ARBA" id="ARBA00022989"/>
    </source>
</evidence>
<evidence type="ECO:0000256" key="1">
    <source>
        <dbReference type="ARBA" id="ARBA00004141"/>
    </source>
</evidence>
<evidence type="ECO:0000256" key="8">
    <source>
        <dbReference type="ARBA" id="ARBA00022955"/>
    </source>
</evidence>
<dbReference type="Gene3D" id="1.20.120.1630">
    <property type="match status" value="1"/>
</dbReference>
<reference evidence="22 23" key="1">
    <citation type="submission" date="2013-11" db="EMBL/GenBank/DDBJ databases">
        <title>Draft genome of the bovine lungworm Dictyocaulus viviparus.</title>
        <authorList>
            <person name="Mitreva M."/>
        </authorList>
    </citation>
    <scope>NUCLEOTIDE SEQUENCE [LARGE SCALE GENOMIC DNA]</scope>
    <source>
        <strain evidence="22 23">HannoverDv2000</strain>
    </source>
</reference>
<accession>A0A0D8XL59</accession>
<keyword evidence="11" id="KW-0756">Sterol biosynthesis</keyword>
<evidence type="ECO:0000256" key="12">
    <source>
        <dbReference type="ARBA" id="ARBA00023098"/>
    </source>
</evidence>
<keyword evidence="7" id="KW-0521">NADP</keyword>
<evidence type="ECO:0000256" key="5">
    <source>
        <dbReference type="ARBA" id="ARBA00022692"/>
    </source>
</evidence>
<dbReference type="OrthoDB" id="5326588at2759"/>
<keyword evidence="10" id="KW-0560">Oxidoreductase</keyword>
<keyword evidence="14" id="KW-1207">Sterol metabolism</keyword>
<gene>
    <name evidence="22" type="ORF">DICVIV_08576</name>
</gene>
<dbReference type="EC" id="1.3.1.21" evidence="16"/>
<keyword evidence="12" id="KW-0443">Lipid metabolism</keyword>
<evidence type="ECO:0000256" key="19">
    <source>
        <dbReference type="ARBA" id="ARBA00047826"/>
    </source>
</evidence>
<evidence type="ECO:0000256" key="15">
    <source>
        <dbReference type="ARBA" id="ARBA00023221"/>
    </source>
</evidence>
<evidence type="ECO:0000256" key="7">
    <source>
        <dbReference type="ARBA" id="ARBA00022857"/>
    </source>
</evidence>
<dbReference type="GO" id="GO:0006695">
    <property type="term" value="P:cholesterol biosynthetic process"/>
    <property type="evidence" value="ECO:0007669"/>
    <property type="project" value="UniProtKB-KW"/>
</dbReference>
<feature type="transmembrane region" description="Helical" evidence="21">
    <location>
        <begin position="222"/>
        <end position="239"/>
    </location>
</feature>
<evidence type="ECO:0000256" key="3">
    <source>
        <dbReference type="ARBA" id="ARBA00022516"/>
    </source>
</evidence>
<evidence type="ECO:0000256" key="4">
    <source>
        <dbReference type="ARBA" id="ARBA00022548"/>
    </source>
</evidence>
<keyword evidence="13 21" id="KW-0472">Membrane</keyword>
<dbReference type="PANTHER" id="PTHR21257">
    <property type="entry name" value="DELTA(14)-STEROL REDUCTASE"/>
    <property type="match status" value="1"/>
</dbReference>
<dbReference type="GO" id="GO:0005789">
    <property type="term" value="C:endoplasmic reticulum membrane"/>
    <property type="evidence" value="ECO:0007669"/>
    <property type="project" value="TreeGrafter"/>
</dbReference>
<protein>
    <recommendedName>
        <fullName evidence="16">7-dehydrocholesterol reductase</fullName>
        <ecNumber evidence="16">1.3.1.21</ecNumber>
    </recommendedName>
    <alternativeName>
        <fullName evidence="17">Sterol Delta(7)-reductase</fullName>
    </alternativeName>
</protein>
<evidence type="ECO:0000313" key="22">
    <source>
        <dbReference type="EMBL" id="KJH45363.1"/>
    </source>
</evidence>
<feature type="transmembrane region" description="Helical" evidence="21">
    <location>
        <begin position="131"/>
        <end position="154"/>
    </location>
</feature>
<dbReference type="AlphaFoldDB" id="A0A0D8XL59"/>
<reference evidence="23" key="2">
    <citation type="journal article" date="2016" name="Sci. Rep.">
        <title>Dictyocaulus viviparus genome, variome and transcriptome elucidate lungworm biology and support future intervention.</title>
        <authorList>
            <person name="McNulty S.N."/>
            <person name="Strube C."/>
            <person name="Rosa B.A."/>
            <person name="Martin J.C."/>
            <person name="Tyagi R."/>
            <person name="Choi Y.J."/>
            <person name="Wang Q."/>
            <person name="Hallsworth Pepin K."/>
            <person name="Zhang X."/>
            <person name="Ozersky P."/>
            <person name="Wilson R.K."/>
            <person name="Sternberg P.W."/>
            <person name="Gasser R.B."/>
            <person name="Mitreva M."/>
        </authorList>
    </citation>
    <scope>NUCLEOTIDE SEQUENCE [LARGE SCALE GENOMIC DNA]</scope>
    <source>
        <strain evidence="23">HannoverDv2000</strain>
    </source>
</reference>
<evidence type="ECO:0000256" key="16">
    <source>
        <dbReference type="ARBA" id="ARBA00038851"/>
    </source>
</evidence>
<dbReference type="STRING" id="29172.A0A0D8XL59"/>
<name>A0A0D8XL59_DICVI</name>
<keyword evidence="4" id="KW-0153">Cholesterol metabolism</keyword>
<evidence type="ECO:0000256" key="20">
    <source>
        <dbReference type="SAM" id="MobiDB-lite"/>
    </source>
</evidence>
<evidence type="ECO:0000256" key="10">
    <source>
        <dbReference type="ARBA" id="ARBA00023002"/>
    </source>
</evidence>
<evidence type="ECO:0000256" key="18">
    <source>
        <dbReference type="ARBA" id="ARBA00047795"/>
    </source>
</evidence>
<dbReference type="GO" id="GO:0047598">
    <property type="term" value="F:7-dehydrocholesterol reductase activity"/>
    <property type="evidence" value="ECO:0007669"/>
    <property type="project" value="UniProtKB-EC"/>
</dbReference>
<keyword evidence="6" id="KW-0152">Cholesterol biosynthesis</keyword>
<sequence length="471" mass="54280">MQQRIMRRTSFGGSTSSSRRSSVSSRDIQAILMASSKQHIPNTVIFCMMIALPLFSFFYLLLIHQHRGNFVAALSAIFKPSSFRNEIEPFLCNVVAWKFTTVFLSLQLIFHSTLPHDTVYLLSLSGDTKKLVNGFSSFLLICLLYVMGGGLGLYRNDLLFIYFPSIITCFAVVCLTAYGIMLINYRLRDTYSVSTVFEFYFGVELHPTVLDIDIKHFIRSRITFVIWPLFIISSLYYQRNTYGKLTRSLIGSSFVQIIYIVKYHWTEYLALNSLDYKHSNCGFYKLWSNMVTKVLFPILYCSSITIIAYTQKSISLLTSLLLTVIAIFFIYMTTVIDKQKYDFRKSKGKIKINGLDPYFITAKYKNDQGDTSANLLLGVFYYELFPQCSPRSGYWSKSRHLNYACEAATFFIFSAFQGSFAPIACHIPALFITGFLLTRFWMDESRCLVTYGQSWIQYCNKVPFRILPGIY</sequence>
<dbReference type="InterPro" id="IPR001171">
    <property type="entry name" value="ERG24_DHCR-like"/>
</dbReference>
<keyword evidence="5 21" id="KW-0812">Transmembrane</keyword>
<evidence type="ECO:0000256" key="6">
    <source>
        <dbReference type="ARBA" id="ARBA00022778"/>
    </source>
</evidence>